<dbReference type="PANTHER" id="PTHR28626">
    <property type="entry name" value="SRR1-LIKE PROTEIN"/>
    <property type="match status" value="1"/>
</dbReference>
<reference evidence="3" key="1">
    <citation type="submission" date="2023-03" db="EMBL/GenBank/DDBJ databases">
        <title>Massive genome expansion in bonnet fungi (Mycena s.s.) driven by repeated elements and novel gene families across ecological guilds.</title>
        <authorList>
            <consortium name="Lawrence Berkeley National Laboratory"/>
            <person name="Harder C.B."/>
            <person name="Miyauchi S."/>
            <person name="Viragh M."/>
            <person name="Kuo A."/>
            <person name="Thoen E."/>
            <person name="Andreopoulos B."/>
            <person name="Lu D."/>
            <person name="Skrede I."/>
            <person name="Drula E."/>
            <person name="Henrissat B."/>
            <person name="Morin E."/>
            <person name="Kohler A."/>
            <person name="Barry K."/>
            <person name="LaButti K."/>
            <person name="Morin E."/>
            <person name="Salamov A."/>
            <person name="Lipzen A."/>
            <person name="Mereny Z."/>
            <person name="Hegedus B."/>
            <person name="Baldrian P."/>
            <person name="Stursova M."/>
            <person name="Weitz H."/>
            <person name="Taylor A."/>
            <person name="Grigoriev I.V."/>
            <person name="Nagy L.G."/>
            <person name="Martin F."/>
            <person name="Kauserud H."/>
        </authorList>
    </citation>
    <scope>NUCLEOTIDE SEQUENCE</scope>
    <source>
        <strain evidence="3">CBHHK182m</strain>
    </source>
</reference>
<sequence>KAGHFKYSDFQPVVSRKKRKNKTQLERPSLFTLIQRAREELGQDDWNSQCQQILQDHLTAHSLSPSKILCLGLGSPSSSSNSRAQLGFLLEICKSTGIEHSNVSIYDPVFSEEDDALFRQLGFCRLSENKASSHSLEATTILWMPHCDLDLYESVLAANWSREQLPYVLMISNRLGDYVDSNPRQKLEARAPCLLQLGA</sequence>
<dbReference type="Proteomes" id="UP001215598">
    <property type="component" value="Unassembled WGS sequence"/>
</dbReference>
<dbReference type="Pfam" id="PF07985">
    <property type="entry name" value="SRR1"/>
    <property type="match status" value="1"/>
</dbReference>
<evidence type="ECO:0000313" key="4">
    <source>
        <dbReference type="Proteomes" id="UP001215598"/>
    </source>
</evidence>
<evidence type="ECO:0000259" key="2">
    <source>
        <dbReference type="Pfam" id="PF07985"/>
    </source>
</evidence>
<dbReference type="AlphaFoldDB" id="A0AAD7K8Q8"/>
<comment type="similarity">
    <text evidence="1">Belongs to the SRR1 family.</text>
</comment>
<proteinExistence type="inferred from homology"/>
<dbReference type="GO" id="GO:0005634">
    <property type="term" value="C:nucleus"/>
    <property type="evidence" value="ECO:0007669"/>
    <property type="project" value="TreeGrafter"/>
</dbReference>
<feature type="domain" description="SRR1-like" evidence="2">
    <location>
        <begin position="52"/>
        <end position="196"/>
    </location>
</feature>
<feature type="non-terminal residue" evidence="3">
    <location>
        <position position="1"/>
    </location>
</feature>
<evidence type="ECO:0000256" key="1">
    <source>
        <dbReference type="ARBA" id="ARBA00009856"/>
    </source>
</evidence>
<dbReference type="PANTHER" id="PTHR28626:SF3">
    <property type="entry name" value="SRR1-LIKE PROTEIN"/>
    <property type="match status" value="1"/>
</dbReference>
<dbReference type="GO" id="GO:0005737">
    <property type="term" value="C:cytoplasm"/>
    <property type="evidence" value="ECO:0007669"/>
    <property type="project" value="TreeGrafter"/>
</dbReference>
<name>A0AAD7K8Q8_9AGAR</name>
<evidence type="ECO:0000313" key="3">
    <source>
        <dbReference type="EMBL" id="KAJ7779184.1"/>
    </source>
</evidence>
<comment type="caution">
    <text evidence="3">The sequence shown here is derived from an EMBL/GenBank/DDBJ whole genome shotgun (WGS) entry which is preliminary data.</text>
</comment>
<organism evidence="3 4">
    <name type="scientific">Mycena metata</name>
    <dbReference type="NCBI Taxonomy" id="1033252"/>
    <lineage>
        <taxon>Eukaryota</taxon>
        <taxon>Fungi</taxon>
        <taxon>Dikarya</taxon>
        <taxon>Basidiomycota</taxon>
        <taxon>Agaricomycotina</taxon>
        <taxon>Agaricomycetes</taxon>
        <taxon>Agaricomycetidae</taxon>
        <taxon>Agaricales</taxon>
        <taxon>Marasmiineae</taxon>
        <taxon>Mycenaceae</taxon>
        <taxon>Mycena</taxon>
    </lineage>
</organism>
<protein>
    <submittedName>
        <fullName evidence="3">SRR1-domain-containing protein</fullName>
    </submittedName>
</protein>
<accession>A0AAD7K8Q8</accession>
<dbReference type="EMBL" id="JARKIB010000006">
    <property type="protein sequence ID" value="KAJ7779184.1"/>
    <property type="molecule type" value="Genomic_DNA"/>
</dbReference>
<gene>
    <name evidence="3" type="ORF">B0H16DRAFT_1300676</name>
</gene>
<dbReference type="InterPro" id="IPR012942">
    <property type="entry name" value="SRR1-like"/>
</dbReference>
<keyword evidence="4" id="KW-1185">Reference proteome</keyword>
<dbReference type="InterPro" id="IPR040044">
    <property type="entry name" value="SRR1L"/>
</dbReference>